<sequence>MKRVPVVATLIVGLAIVAMIGLGIWQLERRSEKAALLARYARNVTLPPMAFPRDATDATLLFRRASALCLQPISFAIEGGRNARGGTGWRQIARCRTGAEGPGFTVQLGFGNDPHAKPDWKGGPVTGYLTYAPDHAALIAGMVGEGTPKTLMLVADPPAAGLDPNPGPDLSAVPNNHLAYAVQWFVFAALAAIIYALALRRRTVAESASPR</sequence>
<feature type="transmembrane region" description="Helical" evidence="1">
    <location>
        <begin position="178"/>
        <end position="199"/>
    </location>
</feature>
<keyword evidence="1" id="KW-1003">Cell membrane</keyword>
<keyword evidence="1" id="KW-0812">Transmembrane</keyword>
<keyword evidence="1" id="KW-0472">Membrane</keyword>
<proteinExistence type="inferred from homology"/>
<accession>A0A502FTK3</accession>
<dbReference type="EMBL" id="RCZC01000003">
    <property type="protein sequence ID" value="TPG52937.1"/>
    <property type="molecule type" value="Genomic_DNA"/>
</dbReference>
<dbReference type="Pfam" id="PF02104">
    <property type="entry name" value="SURF1"/>
    <property type="match status" value="1"/>
</dbReference>
<comment type="subcellular location">
    <subcellularLocation>
        <location evidence="1">Cell membrane</location>
        <topology evidence="1">Multi-pass membrane protein</topology>
    </subcellularLocation>
</comment>
<dbReference type="Proteomes" id="UP000319931">
    <property type="component" value="Unassembled WGS sequence"/>
</dbReference>
<evidence type="ECO:0000256" key="1">
    <source>
        <dbReference type="RuleBase" id="RU363076"/>
    </source>
</evidence>
<comment type="caution">
    <text evidence="2">The sequence shown here is derived from an EMBL/GenBank/DDBJ whole genome shotgun (WGS) entry which is preliminary data.</text>
</comment>
<dbReference type="AlphaFoldDB" id="A0A502FTK3"/>
<evidence type="ECO:0000313" key="3">
    <source>
        <dbReference type="Proteomes" id="UP000319931"/>
    </source>
</evidence>
<dbReference type="OrthoDB" id="6079986at2"/>
<gene>
    <name evidence="2" type="ORF">EAH76_13905</name>
</gene>
<comment type="similarity">
    <text evidence="1">Belongs to the SURF1 family.</text>
</comment>
<evidence type="ECO:0000313" key="2">
    <source>
        <dbReference type="EMBL" id="TPG52937.1"/>
    </source>
</evidence>
<dbReference type="RefSeq" id="WP_140850862.1">
    <property type="nucleotide sequence ID" value="NZ_RCZC01000003.1"/>
</dbReference>
<reference evidence="2 3" key="1">
    <citation type="journal article" date="2019" name="Environ. Microbiol.">
        <title>Species interactions and distinct microbial communities in high Arctic permafrost affected cryosols are associated with the CH4 and CO2 gas fluxes.</title>
        <authorList>
            <person name="Altshuler I."/>
            <person name="Hamel J."/>
            <person name="Turney S."/>
            <person name="Magnuson E."/>
            <person name="Levesque R."/>
            <person name="Greer C."/>
            <person name="Whyte L.G."/>
        </authorList>
    </citation>
    <scope>NUCLEOTIDE SEQUENCE [LARGE SCALE GENOMIC DNA]</scope>
    <source>
        <strain evidence="2 3">E6.1</strain>
    </source>
</reference>
<dbReference type="PROSITE" id="PS50895">
    <property type="entry name" value="SURF1"/>
    <property type="match status" value="1"/>
</dbReference>
<dbReference type="GO" id="GO:0005886">
    <property type="term" value="C:plasma membrane"/>
    <property type="evidence" value="ECO:0007669"/>
    <property type="project" value="UniProtKB-SubCell"/>
</dbReference>
<dbReference type="InterPro" id="IPR002994">
    <property type="entry name" value="Surf1/Shy1"/>
</dbReference>
<name>A0A502FTK3_9SPHN</name>
<feature type="transmembrane region" description="Helical" evidence="1">
    <location>
        <begin position="7"/>
        <end position="27"/>
    </location>
</feature>
<keyword evidence="1" id="KW-1133">Transmembrane helix</keyword>
<protein>
    <recommendedName>
        <fullName evidence="1">SURF1-like protein</fullName>
    </recommendedName>
</protein>
<keyword evidence="3" id="KW-1185">Reference proteome</keyword>
<organism evidence="2 3">
    <name type="scientific">Sphingomonas glacialis</name>
    <dbReference type="NCBI Taxonomy" id="658225"/>
    <lineage>
        <taxon>Bacteria</taxon>
        <taxon>Pseudomonadati</taxon>
        <taxon>Pseudomonadota</taxon>
        <taxon>Alphaproteobacteria</taxon>
        <taxon>Sphingomonadales</taxon>
        <taxon>Sphingomonadaceae</taxon>
        <taxon>Sphingomonas</taxon>
    </lineage>
</organism>
<dbReference type="CDD" id="cd06662">
    <property type="entry name" value="SURF1"/>
    <property type="match status" value="1"/>
</dbReference>